<dbReference type="Proteomes" id="UP001235343">
    <property type="component" value="Unassembled WGS sequence"/>
</dbReference>
<evidence type="ECO:0000313" key="1">
    <source>
        <dbReference type="EMBL" id="MDL4841286.1"/>
    </source>
</evidence>
<dbReference type="Pfam" id="PF06133">
    <property type="entry name" value="Com_YlbF"/>
    <property type="match status" value="1"/>
</dbReference>
<dbReference type="InterPro" id="IPR052767">
    <property type="entry name" value="Bact_com_dev_regulator"/>
</dbReference>
<proteinExistence type="predicted"/>
<sequence length="147" mass="16562">MLATIEIVDLLDKSEQIGQMILESDVMFEYHIAKKTLADDQEAQQLISDFRNIKDQYDEVQRFGRYHPDYNKIMKDIRSTKREMDMNEKVASFKIAERNLQDLLDDVTELFAHSVSHQVKVPRDGALLKEGGCGCGSGSGGCGCQAS</sequence>
<evidence type="ECO:0000313" key="2">
    <source>
        <dbReference type="Proteomes" id="UP001235343"/>
    </source>
</evidence>
<dbReference type="PANTHER" id="PTHR38448">
    <property type="entry name" value="REGULATORY PROTEIN YLBF-RELATED"/>
    <property type="match status" value="1"/>
</dbReference>
<name>A0ABT7L5Z7_9BACI</name>
<protein>
    <submittedName>
        <fullName evidence="1">YlbF family regulator</fullName>
    </submittedName>
</protein>
<dbReference type="PANTHER" id="PTHR38448:SF2">
    <property type="entry name" value="REGULATORY PROTEIN YLBF"/>
    <property type="match status" value="1"/>
</dbReference>
<dbReference type="SUPFAM" id="SSF158622">
    <property type="entry name" value="YheA/YmcA-like"/>
    <property type="match status" value="1"/>
</dbReference>
<dbReference type="RefSeq" id="WP_285932511.1">
    <property type="nucleotide sequence ID" value="NZ_JASTZU010000038.1"/>
</dbReference>
<dbReference type="EMBL" id="JASTZU010000038">
    <property type="protein sequence ID" value="MDL4841286.1"/>
    <property type="molecule type" value="Genomic_DNA"/>
</dbReference>
<organism evidence="1 2">
    <name type="scientific">Aquibacillus rhizosphaerae</name>
    <dbReference type="NCBI Taxonomy" id="3051431"/>
    <lineage>
        <taxon>Bacteria</taxon>
        <taxon>Bacillati</taxon>
        <taxon>Bacillota</taxon>
        <taxon>Bacilli</taxon>
        <taxon>Bacillales</taxon>
        <taxon>Bacillaceae</taxon>
        <taxon>Aquibacillus</taxon>
    </lineage>
</organism>
<gene>
    <name evidence="1" type="ORF">QQS35_12620</name>
</gene>
<dbReference type="Gene3D" id="1.20.1500.10">
    <property type="entry name" value="YheA/YmcA-like"/>
    <property type="match status" value="1"/>
</dbReference>
<comment type="caution">
    <text evidence="1">The sequence shown here is derived from an EMBL/GenBank/DDBJ whole genome shotgun (WGS) entry which is preliminary data.</text>
</comment>
<dbReference type="InterPro" id="IPR010368">
    <property type="entry name" value="Com_YlbF"/>
</dbReference>
<keyword evidence="2" id="KW-1185">Reference proteome</keyword>
<dbReference type="InterPro" id="IPR023378">
    <property type="entry name" value="YheA/YmcA-like_dom_sf"/>
</dbReference>
<accession>A0ABT7L5Z7</accession>
<reference evidence="1 2" key="1">
    <citation type="submission" date="2023-06" db="EMBL/GenBank/DDBJ databases">
        <title>Aquibacillus rhizosphaerae LR5S19.</title>
        <authorList>
            <person name="Sun J.-Q."/>
        </authorList>
    </citation>
    <scope>NUCLEOTIDE SEQUENCE [LARGE SCALE GENOMIC DNA]</scope>
    <source>
        <strain evidence="1 2">LR5S19</strain>
    </source>
</reference>